<keyword evidence="6" id="KW-1185">Reference proteome</keyword>
<dbReference type="PANTHER" id="PTHR11122">
    <property type="entry name" value="APOSPORY-ASSOCIATED PROTEIN C-RELATED"/>
    <property type="match status" value="1"/>
</dbReference>
<evidence type="ECO:0000256" key="4">
    <source>
        <dbReference type="PIRNR" id="PIRNR016020"/>
    </source>
</evidence>
<reference evidence="6" key="1">
    <citation type="journal article" date="2019" name="Int. J. Syst. Evol. Microbiol.">
        <title>The Global Catalogue of Microorganisms (GCM) 10K type strain sequencing project: providing services to taxonomists for standard genome sequencing and annotation.</title>
        <authorList>
            <consortium name="The Broad Institute Genomics Platform"/>
            <consortium name="The Broad Institute Genome Sequencing Center for Infectious Disease"/>
            <person name="Wu L."/>
            <person name="Ma J."/>
        </authorList>
    </citation>
    <scope>NUCLEOTIDE SEQUENCE [LARGE SCALE GENOMIC DNA]</scope>
    <source>
        <strain evidence="6">NBRC 110044</strain>
    </source>
</reference>
<evidence type="ECO:0000313" key="6">
    <source>
        <dbReference type="Proteomes" id="UP001156706"/>
    </source>
</evidence>
<dbReference type="InterPro" id="IPR025532">
    <property type="entry name" value="G6P_1-epimerase"/>
</dbReference>
<dbReference type="RefSeq" id="WP_284198061.1">
    <property type="nucleotide sequence ID" value="NZ_BSOG01000006.1"/>
</dbReference>
<dbReference type="InterPro" id="IPR014718">
    <property type="entry name" value="GH-type_carb-bd"/>
</dbReference>
<accession>A0ABQ5YNN2</accession>
<evidence type="ECO:0000313" key="5">
    <source>
        <dbReference type="EMBL" id="GLR14995.1"/>
    </source>
</evidence>
<gene>
    <name evidence="5" type="ORF">GCM10007907_37850</name>
</gene>
<dbReference type="EMBL" id="BSOG01000006">
    <property type="protein sequence ID" value="GLR14995.1"/>
    <property type="molecule type" value="Genomic_DNA"/>
</dbReference>
<dbReference type="PANTHER" id="PTHR11122:SF13">
    <property type="entry name" value="GLUCOSE-6-PHOSPHATE 1-EPIMERASE"/>
    <property type="match status" value="1"/>
</dbReference>
<comment type="catalytic activity">
    <reaction evidence="1">
        <text>alpha-D-glucose 6-phosphate = beta-D-glucose 6-phosphate</text>
        <dbReference type="Rhea" id="RHEA:16249"/>
        <dbReference type="ChEBI" id="CHEBI:58225"/>
        <dbReference type="ChEBI" id="CHEBI:58247"/>
        <dbReference type="EC" id="5.1.3.15"/>
    </reaction>
</comment>
<dbReference type="InterPro" id="IPR011013">
    <property type="entry name" value="Gal_mutarotase_sf_dom"/>
</dbReference>
<dbReference type="SUPFAM" id="SSF74650">
    <property type="entry name" value="Galactose mutarotase-like"/>
    <property type="match status" value="1"/>
</dbReference>
<dbReference type="Pfam" id="PF01263">
    <property type="entry name" value="Aldose_epim"/>
    <property type="match status" value="1"/>
</dbReference>
<comment type="caution">
    <text evidence="5">The sequence shown here is derived from an EMBL/GenBank/DDBJ whole genome shotgun (WGS) entry which is preliminary data.</text>
</comment>
<name>A0ABQ5YNN2_9NEIS</name>
<evidence type="ECO:0000256" key="1">
    <source>
        <dbReference type="ARBA" id="ARBA00001096"/>
    </source>
</evidence>
<evidence type="ECO:0000256" key="2">
    <source>
        <dbReference type="ARBA" id="ARBA00005866"/>
    </source>
</evidence>
<protein>
    <recommendedName>
        <fullName evidence="4">Putative glucose-6-phosphate 1-epimerase</fullName>
        <ecNumber evidence="4">5.1.3.15</ecNumber>
    </recommendedName>
</protein>
<evidence type="ECO:0000256" key="3">
    <source>
        <dbReference type="ARBA" id="ARBA00023235"/>
    </source>
</evidence>
<organism evidence="5 6">
    <name type="scientific">Chitinimonas prasina</name>
    <dbReference type="NCBI Taxonomy" id="1434937"/>
    <lineage>
        <taxon>Bacteria</taxon>
        <taxon>Pseudomonadati</taxon>
        <taxon>Pseudomonadota</taxon>
        <taxon>Betaproteobacteria</taxon>
        <taxon>Neisseriales</taxon>
        <taxon>Chitinibacteraceae</taxon>
        <taxon>Chitinimonas</taxon>
    </lineage>
</organism>
<dbReference type="InterPro" id="IPR008183">
    <property type="entry name" value="Aldose_1/G6P_1-epimerase"/>
</dbReference>
<dbReference type="CDD" id="cd09020">
    <property type="entry name" value="D-hex-6-P-epi_like"/>
    <property type="match status" value="1"/>
</dbReference>
<sequence length="266" mass="28988">MDDCIELISAHGRARVSRQGAQVLEAEIGGQPLLWLSPLASTEAGKPVRGGVPVCFPWFGKHPDGLPAHGFARNQAWVVQTQQADRVVLALQDSPEGRALWPHAFRLELAISLDERLQFELSVENLDTQPFSFSYALHSYFAVTDSRHCTVEGLSGRLRREVGHVTTPHHGAVLLAQPIDAVFETAPGNLQLLDGQREIVVGGEGMRSAVVWNPGMHAEGIPDIGPHWTEYVCLERGNIGVAAVTLAPAGRHVASMWLESRLRQPG</sequence>
<keyword evidence="3 4" id="KW-0413">Isomerase</keyword>
<dbReference type="PIRSF" id="PIRSF016020">
    <property type="entry name" value="PHexose_mutarotase"/>
    <property type="match status" value="1"/>
</dbReference>
<dbReference type="Proteomes" id="UP001156706">
    <property type="component" value="Unassembled WGS sequence"/>
</dbReference>
<comment type="similarity">
    <text evidence="2 4">Belongs to the glucose-6-phosphate 1-epimerase family.</text>
</comment>
<dbReference type="EC" id="5.1.3.15" evidence="4"/>
<proteinExistence type="inferred from homology"/>
<dbReference type="Gene3D" id="2.70.98.10">
    <property type="match status" value="1"/>
</dbReference>